<dbReference type="AlphaFoldDB" id="A0AAF0IYK9"/>
<feature type="region of interest" description="Disordered" evidence="1">
    <location>
        <begin position="95"/>
        <end position="157"/>
    </location>
</feature>
<organism evidence="3 4">
    <name type="scientific">Malassezia equina</name>
    <dbReference type="NCBI Taxonomy" id="1381935"/>
    <lineage>
        <taxon>Eukaryota</taxon>
        <taxon>Fungi</taxon>
        <taxon>Dikarya</taxon>
        <taxon>Basidiomycota</taxon>
        <taxon>Ustilaginomycotina</taxon>
        <taxon>Malasseziomycetes</taxon>
        <taxon>Malasseziales</taxon>
        <taxon>Malasseziaceae</taxon>
        <taxon>Malassezia</taxon>
    </lineage>
</organism>
<feature type="region of interest" description="Disordered" evidence="1">
    <location>
        <begin position="414"/>
        <end position="474"/>
    </location>
</feature>
<feature type="domain" description="FHA" evidence="2">
    <location>
        <begin position="1"/>
        <end position="44"/>
    </location>
</feature>
<keyword evidence="4" id="KW-1185">Reference proteome</keyword>
<feature type="compositionally biased region" description="Basic and acidic residues" evidence="1">
    <location>
        <begin position="522"/>
        <end position="531"/>
    </location>
</feature>
<dbReference type="Gene3D" id="2.60.200.20">
    <property type="match status" value="1"/>
</dbReference>
<name>A0AAF0IYK9_9BASI</name>
<feature type="region of interest" description="Disordered" evidence="1">
    <location>
        <begin position="488"/>
        <end position="554"/>
    </location>
</feature>
<dbReference type="SUPFAM" id="SSF49879">
    <property type="entry name" value="SMAD/FHA domain"/>
    <property type="match status" value="1"/>
</dbReference>
<dbReference type="Pfam" id="PF00498">
    <property type="entry name" value="FHA"/>
    <property type="match status" value="1"/>
</dbReference>
<gene>
    <name evidence="3" type="ORF">MEQU1_000155</name>
</gene>
<dbReference type="PROSITE" id="PS50006">
    <property type="entry name" value="FHA_DOMAIN"/>
    <property type="match status" value="1"/>
</dbReference>
<sequence length="730" mass="80409">MSNDVRLLLGDVSREHARLRIDDQGYAFMEVLGVNGLWHNDKLILPDSPPTPWPLSEGDVLRISQHTFSFSYAPKPKQQSSCAPLDTSTQASLCVAPEERTELSSSSPPTTMSPSTANHKAAKQKETGTPTRRSARIQARASMPSLRHGRTPEKNLRPVPLTQQTTTSVQHRLDLASPCVARRPQETVSVVDLSKNRSPTPSKEGYSALQDTACSMEAQETDACTVSPSPTKQDDMSQDMDMSNVAAASKEAPQDDAWDDVDENDEPASMESVGLKRMETVLWESELISEPPSASTPSSSWPRYPMAKLRKSGGASPLVWSPSKSRKVSLRTATLLKRSAQLPILPIPETTRRAPTLSLLAEKEAEPAPYSSGSQDMDISSTVLAQDADTSSNDEESEVEQSYELQVQTDKLSEEAQVMSPDAVSTPRDMPPAPKAVPRTFFTPQLEKAHNPAHRRLSLENTRPSAKVATPGLKHKSSWQWLKGMLSPGKRDTVQAPAANTSKESDTKLDEATSMEGVTSHNDQDTKHAQVTDESDNDEFYDTDDEMAGRNEEETDVITMRESSIPAMASPFVHPPALSSSHGPQTPSNCWDTDVSPTPDMHMLKHLFAEPKPAMSTESAMADFRHLVYKNERNAERTSDISLRSPWAALEKEAREDSRKTTQPVTDMSPVQNKQRLTGVKKPSPYMPMSTNRPVTITNCNHRDTLIHDLIIIDGLCRMKTSKIITDQGL</sequence>
<feature type="compositionally biased region" description="Acidic residues" evidence="1">
    <location>
        <begin position="533"/>
        <end position="546"/>
    </location>
</feature>
<dbReference type="InterPro" id="IPR000253">
    <property type="entry name" value="FHA_dom"/>
</dbReference>
<dbReference type="Proteomes" id="UP001214415">
    <property type="component" value="Chromosome 1"/>
</dbReference>
<evidence type="ECO:0000259" key="2">
    <source>
        <dbReference type="PROSITE" id="PS50006"/>
    </source>
</evidence>
<evidence type="ECO:0000256" key="1">
    <source>
        <dbReference type="SAM" id="MobiDB-lite"/>
    </source>
</evidence>
<protein>
    <recommendedName>
        <fullName evidence="2">FHA domain-containing protein</fullName>
    </recommendedName>
</protein>
<dbReference type="InterPro" id="IPR008984">
    <property type="entry name" value="SMAD_FHA_dom_sf"/>
</dbReference>
<evidence type="ECO:0000313" key="4">
    <source>
        <dbReference type="Proteomes" id="UP001214415"/>
    </source>
</evidence>
<feature type="region of interest" description="Disordered" evidence="1">
    <location>
        <begin position="654"/>
        <end position="692"/>
    </location>
</feature>
<feature type="compositionally biased region" description="Polar residues" evidence="1">
    <location>
        <begin position="222"/>
        <end position="231"/>
    </location>
</feature>
<evidence type="ECO:0000313" key="3">
    <source>
        <dbReference type="EMBL" id="WFD21503.1"/>
    </source>
</evidence>
<proteinExistence type="predicted"/>
<accession>A0AAF0IYK9</accession>
<feature type="region of interest" description="Disordered" evidence="1">
    <location>
        <begin position="218"/>
        <end position="238"/>
    </location>
</feature>
<feature type="compositionally biased region" description="Polar residues" evidence="1">
    <location>
        <begin position="661"/>
        <end position="676"/>
    </location>
</feature>
<feature type="compositionally biased region" description="Low complexity" evidence="1">
    <location>
        <begin position="104"/>
        <end position="116"/>
    </location>
</feature>
<reference evidence="3" key="1">
    <citation type="submission" date="2023-03" db="EMBL/GenBank/DDBJ databases">
        <title>Mating type loci evolution in Malassezia.</title>
        <authorList>
            <person name="Coelho M.A."/>
        </authorList>
    </citation>
    <scope>NUCLEOTIDE SEQUENCE</scope>
    <source>
        <strain evidence="3">CBS 12830</strain>
    </source>
</reference>
<dbReference type="EMBL" id="CP119900">
    <property type="protein sequence ID" value="WFD21503.1"/>
    <property type="molecule type" value="Genomic_DNA"/>
</dbReference>